<evidence type="ECO:0000256" key="1">
    <source>
        <dbReference type="SAM" id="SignalP"/>
    </source>
</evidence>
<gene>
    <name evidence="3" type="ordered locus">Echvi_1961</name>
</gene>
<dbReference type="PANTHER" id="PTHR35580:SF1">
    <property type="entry name" value="PHYTASE-LIKE DOMAIN-CONTAINING PROTEIN"/>
    <property type="match status" value="1"/>
</dbReference>
<evidence type="ECO:0000313" key="3">
    <source>
        <dbReference type="EMBL" id="AGA78215.1"/>
    </source>
</evidence>
<feature type="domain" description="Secretion system C-terminal sorting" evidence="2">
    <location>
        <begin position="583"/>
        <end position="648"/>
    </location>
</feature>
<keyword evidence="1" id="KW-0732">Signal</keyword>
<organism evidence="3 4">
    <name type="scientific">Echinicola vietnamensis (strain DSM 17526 / LMG 23754 / KMM 6221)</name>
    <dbReference type="NCBI Taxonomy" id="926556"/>
    <lineage>
        <taxon>Bacteria</taxon>
        <taxon>Pseudomonadati</taxon>
        <taxon>Bacteroidota</taxon>
        <taxon>Cytophagia</taxon>
        <taxon>Cytophagales</taxon>
        <taxon>Cyclobacteriaceae</taxon>
        <taxon>Echinicola</taxon>
    </lineage>
</organism>
<dbReference type="PANTHER" id="PTHR35580">
    <property type="entry name" value="CELL SURFACE GLYCOPROTEIN (S-LAYER PROTEIN)-LIKE PROTEIN"/>
    <property type="match status" value="1"/>
</dbReference>
<dbReference type="Proteomes" id="UP000010796">
    <property type="component" value="Chromosome"/>
</dbReference>
<feature type="signal peptide" evidence="1">
    <location>
        <begin position="1"/>
        <end position="20"/>
    </location>
</feature>
<dbReference type="EMBL" id="CP003346">
    <property type="protein sequence ID" value="AGA78215.1"/>
    <property type="molecule type" value="Genomic_DNA"/>
</dbReference>
<keyword evidence="4" id="KW-1185">Reference proteome</keyword>
<reference evidence="4" key="1">
    <citation type="submission" date="2012-02" db="EMBL/GenBank/DDBJ databases">
        <title>The complete genome of Echinicola vietnamensis DSM 17526.</title>
        <authorList>
            <person name="Lucas S."/>
            <person name="Copeland A."/>
            <person name="Lapidus A."/>
            <person name="Glavina del Rio T."/>
            <person name="Dalin E."/>
            <person name="Tice H."/>
            <person name="Bruce D."/>
            <person name="Goodwin L."/>
            <person name="Pitluck S."/>
            <person name="Peters L."/>
            <person name="Ovchinnikova G."/>
            <person name="Teshima H."/>
            <person name="Kyrpides N."/>
            <person name="Mavromatis K."/>
            <person name="Ivanova N."/>
            <person name="Brettin T."/>
            <person name="Detter J.C."/>
            <person name="Han C."/>
            <person name="Larimer F."/>
            <person name="Land M."/>
            <person name="Hauser L."/>
            <person name="Markowitz V."/>
            <person name="Cheng J.-F."/>
            <person name="Hugenholtz P."/>
            <person name="Woyke T."/>
            <person name="Wu D."/>
            <person name="Brambilla E."/>
            <person name="Klenk H.-P."/>
            <person name="Eisen J.A."/>
        </authorList>
    </citation>
    <scope>NUCLEOTIDE SEQUENCE [LARGE SCALE GENOMIC DNA]</scope>
    <source>
        <strain evidence="4">DSM 17526 / LMG 23754 / KMM 6221</strain>
    </source>
</reference>
<dbReference type="PATRIC" id="fig|926556.3.peg.2080"/>
<dbReference type="HOGENOM" id="CLU_420775_0_0_10"/>
<accession>L0G010</accession>
<dbReference type="AlphaFoldDB" id="L0G010"/>
<dbReference type="RefSeq" id="WP_015265776.1">
    <property type="nucleotide sequence ID" value="NC_019904.1"/>
</dbReference>
<sequence>MYRFLNILFFLVSLFLSSYASVAQVPEVDWVKTFGGSDYEMIWESKVDYRGNTVNVGLFSDTVDFDPGPGSNIRIVPPGVSHMFVQKLDANGNLLWVKTLSSPEFVTSNNVSIQKDNSIVVNGVFAYDSIDFDPSPSNSYYLKGSSTMNSSYILKLDDQGNFIWAIVHSGSVIMNSLISDTLDNIYSIGNFSDSFDGNPDPSVYTPITPHTPGKSDFFVQKLNSAGRQLWGKTIKGSKDIISNGIALNQKQELIIVGSFKGSADFNPGSGVSNITAGGNNFSGFILQLDTAGAYKDAFVINAAASSSCKIVDIETDDINNIYLAGSYRGNDVDFDPGQDTASSPVYQGWFIEKLDSNGSLEWAHPYGSNLLLEQTRSLRLLLDDYKNVYVGGYFDDGDLELEPGIPGGKTLNHNGSRDIFIAKHDSHGKIEWAQGFGSNRNDRALSINKDSDGSIYLSGYYSEAINFNLYDPNDITLNRGGYDCFVLKFKSCPTLPTEVILDPNTAILTWDYKDAYSASYHLSWYSCDGDSLISDETDTTFSPTQNGNYALIIEKEGCIDTSECLSIQNVSLKDGAPLQGIKLFPNPTGNILHVAGLNEPAASFIVMDILGHKVLETYNQDLIDLGELKSGTYFVLIEVDGLTTVKKVFKN</sequence>
<dbReference type="NCBIfam" id="TIGR04183">
    <property type="entry name" value="Por_Secre_tail"/>
    <property type="match status" value="1"/>
</dbReference>
<evidence type="ECO:0000259" key="2">
    <source>
        <dbReference type="Pfam" id="PF18962"/>
    </source>
</evidence>
<dbReference type="InterPro" id="IPR026444">
    <property type="entry name" value="Secre_tail"/>
</dbReference>
<dbReference type="InterPro" id="IPR052918">
    <property type="entry name" value="Motility_Chemotaxis_Reg"/>
</dbReference>
<dbReference type="Pfam" id="PF18962">
    <property type="entry name" value="Por_Secre_tail"/>
    <property type="match status" value="1"/>
</dbReference>
<dbReference type="OrthoDB" id="1523346at2"/>
<protein>
    <recommendedName>
        <fullName evidence="2">Secretion system C-terminal sorting domain-containing protein</fullName>
    </recommendedName>
</protein>
<proteinExistence type="predicted"/>
<evidence type="ECO:0000313" key="4">
    <source>
        <dbReference type="Proteomes" id="UP000010796"/>
    </source>
</evidence>
<dbReference type="eggNOG" id="COG1520">
    <property type="taxonomic scope" value="Bacteria"/>
</dbReference>
<dbReference type="STRING" id="926556.Echvi_1961"/>
<name>L0G010_ECHVK</name>
<feature type="chain" id="PRO_5003942043" description="Secretion system C-terminal sorting domain-containing protein" evidence="1">
    <location>
        <begin position="21"/>
        <end position="651"/>
    </location>
</feature>
<dbReference type="KEGG" id="evi:Echvi_1961"/>